<evidence type="ECO:0008006" key="4">
    <source>
        <dbReference type="Google" id="ProtNLM"/>
    </source>
</evidence>
<dbReference type="InterPro" id="IPR025557">
    <property type="entry name" value="DUF4282"/>
</dbReference>
<feature type="transmembrane region" description="Helical" evidence="2">
    <location>
        <begin position="38"/>
        <end position="61"/>
    </location>
</feature>
<protein>
    <recommendedName>
        <fullName evidence="4">DUF4282 domain-containing protein</fullName>
    </recommendedName>
</protein>
<feature type="compositionally biased region" description="Polar residues" evidence="1">
    <location>
        <begin position="132"/>
        <end position="143"/>
    </location>
</feature>
<keyword evidence="2" id="KW-0812">Transmembrane</keyword>
<evidence type="ECO:0000256" key="1">
    <source>
        <dbReference type="SAM" id="MobiDB-lite"/>
    </source>
</evidence>
<reference evidence="3" key="1">
    <citation type="submission" date="2021-01" db="EMBL/GenBank/DDBJ databases">
        <authorList>
            <person name="Corre E."/>
            <person name="Pelletier E."/>
            <person name="Niang G."/>
            <person name="Scheremetjew M."/>
            <person name="Finn R."/>
            <person name="Kale V."/>
            <person name="Holt S."/>
            <person name="Cochrane G."/>
            <person name="Meng A."/>
            <person name="Brown T."/>
            <person name="Cohen L."/>
        </authorList>
    </citation>
    <scope>NUCLEOTIDE SEQUENCE</scope>
    <source>
        <strain evidence="3">DIVA3 518/3/11/1/6</strain>
    </source>
</reference>
<sequence length="143" mass="15723">MSYASLDSEGFPSASISVQTLKNLIFFQSWETTVVAKIFYYVALAFFVLTAILHIIFFTMARGVGGFFMAFFSGLFTIVAGFLLVRLICEMFLAIQIIRQNHSAGSNSSKATQPDNSGFSFGKEPSPFDKGTSFSTGDSYQQV</sequence>
<proteinExistence type="predicted"/>
<gene>
    <name evidence="3" type="ORF">VSP0166_LOCUS13040</name>
</gene>
<name>A0A7S4MM84_9EUKA</name>
<dbReference type="AlphaFoldDB" id="A0A7S4MM84"/>
<dbReference type="EMBL" id="HBKP01018391">
    <property type="protein sequence ID" value="CAE2230714.1"/>
    <property type="molecule type" value="Transcribed_RNA"/>
</dbReference>
<feature type="compositionally biased region" description="Polar residues" evidence="1">
    <location>
        <begin position="102"/>
        <end position="119"/>
    </location>
</feature>
<feature type="region of interest" description="Disordered" evidence="1">
    <location>
        <begin position="102"/>
        <end position="143"/>
    </location>
</feature>
<evidence type="ECO:0000313" key="3">
    <source>
        <dbReference type="EMBL" id="CAE2230714.1"/>
    </source>
</evidence>
<evidence type="ECO:0000256" key="2">
    <source>
        <dbReference type="SAM" id="Phobius"/>
    </source>
</evidence>
<dbReference type="Pfam" id="PF14110">
    <property type="entry name" value="DUF4282"/>
    <property type="match status" value="1"/>
</dbReference>
<keyword evidence="2" id="KW-0472">Membrane</keyword>
<organism evidence="3">
    <name type="scientific">Vannella robusta</name>
    <dbReference type="NCBI Taxonomy" id="1487602"/>
    <lineage>
        <taxon>Eukaryota</taxon>
        <taxon>Amoebozoa</taxon>
        <taxon>Discosea</taxon>
        <taxon>Flabellinia</taxon>
        <taxon>Vannellidae</taxon>
        <taxon>Vannella</taxon>
    </lineage>
</organism>
<keyword evidence="2" id="KW-1133">Transmembrane helix</keyword>
<feature type="transmembrane region" description="Helical" evidence="2">
    <location>
        <begin position="67"/>
        <end position="89"/>
    </location>
</feature>
<accession>A0A7S4MM84</accession>